<reference evidence="1 2" key="1">
    <citation type="submission" date="2024-05" db="EMBL/GenBank/DDBJ databases">
        <authorList>
            <person name="Duchaud E."/>
        </authorList>
    </citation>
    <scope>NUCLEOTIDE SEQUENCE [LARGE SCALE GENOMIC DNA]</scope>
    <source>
        <strain evidence="1">Ena-SAMPLE-TAB-13-05-2024-13:56:06:370-140302</strain>
    </source>
</reference>
<name>A0ABP1EHP5_9FLAO</name>
<protein>
    <submittedName>
        <fullName evidence="1">Uncharacterized protein</fullName>
    </submittedName>
</protein>
<proteinExistence type="predicted"/>
<dbReference type="EMBL" id="CAXIXY010000003">
    <property type="protein sequence ID" value="CAL2080328.1"/>
    <property type="molecule type" value="Genomic_DNA"/>
</dbReference>
<dbReference type="Proteomes" id="UP001497416">
    <property type="component" value="Unassembled WGS sequence"/>
</dbReference>
<sequence>MKMVQTLETVKTEQEINLIDNVFTAAEAATIINDVLNAKINFHKIKRLSIKEGNENDACEYDNGRIQELLNEQQIAKEFFSQARIQGKKLKIKSKVYIGLEE</sequence>
<comment type="caution">
    <text evidence="1">The sequence shown here is derived from an EMBL/GenBank/DDBJ whole genome shotgun (WGS) entry which is preliminary data.</text>
</comment>
<organism evidence="1 2">
    <name type="scientific">Tenacibaculum platacis</name>
    <dbReference type="NCBI Taxonomy" id="3137852"/>
    <lineage>
        <taxon>Bacteria</taxon>
        <taxon>Pseudomonadati</taxon>
        <taxon>Bacteroidota</taxon>
        <taxon>Flavobacteriia</taxon>
        <taxon>Flavobacteriales</taxon>
        <taxon>Flavobacteriaceae</taxon>
        <taxon>Tenacibaculum</taxon>
    </lineage>
</organism>
<gene>
    <name evidence="1" type="ORF">T190607A01A_11011</name>
</gene>
<accession>A0ABP1EHP5</accession>
<evidence type="ECO:0000313" key="2">
    <source>
        <dbReference type="Proteomes" id="UP001497416"/>
    </source>
</evidence>
<evidence type="ECO:0000313" key="1">
    <source>
        <dbReference type="EMBL" id="CAL2080328.1"/>
    </source>
</evidence>
<keyword evidence="2" id="KW-1185">Reference proteome</keyword>